<gene>
    <name evidence="1" type="ORF">O181_123946</name>
</gene>
<keyword evidence="2" id="KW-1185">Reference proteome</keyword>
<comment type="caution">
    <text evidence="1">The sequence shown here is derived from an EMBL/GenBank/DDBJ whole genome shotgun (WGS) entry which is preliminary data.</text>
</comment>
<evidence type="ECO:0000313" key="1">
    <source>
        <dbReference type="EMBL" id="MBW0584231.1"/>
    </source>
</evidence>
<sequence>MNPDHSFSDNFFETLKTATMDDEIQKFIFGSPDPFLSEITPEGSGLVIDTSPTTSPALTLSVSFSKSGSKIEWITLSTTPSFISDINNSPLNGVITSPPALAEYVELYPSSPIIIHPPAPASKMQKKQKYLRPG</sequence>
<name>A0A9Q3KQ75_9BASI</name>
<organism evidence="1 2">
    <name type="scientific">Austropuccinia psidii MF-1</name>
    <dbReference type="NCBI Taxonomy" id="1389203"/>
    <lineage>
        <taxon>Eukaryota</taxon>
        <taxon>Fungi</taxon>
        <taxon>Dikarya</taxon>
        <taxon>Basidiomycota</taxon>
        <taxon>Pucciniomycotina</taxon>
        <taxon>Pucciniomycetes</taxon>
        <taxon>Pucciniales</taxon>
        <taxon>Sphaerophragmiaceae</taxon>
        <taxon>Austropuccinia</taxon>
    </lineage>
</organism>
<dbReference type="Proteomes" id="UP000765509">
    <property type="component" value="Unassembled WGS sequence"/>
</dbReference>
<proteinExistence type="predicted"/>
<dbReference type="AlphaFoldDB" id="A0A9Q3KQ75"/>
<dbReference type="EMBL" id="AVOT02117316">
    <property type="protein sequence ID" value="MBW0584231.1"/>
    <property type="molecule type" value="Genomic_DNA"/>
</dbReference>
<protein>
    <submittedName>
        <fullName evidence="1">Uncharacterized protein</fullName>
    </submittedName>
</protein>
<accession>A0A9Q3KQ75</accession>
<reference evidence="1" key="1">
    <citation type="submission" date="2021-03" db="EMBL/GenBank/DDBJ databases">
        <title>Draft genome sequence of rust myrtle Austropuccinia psidii MF-1, a brazilian biotype.</title>
        <authorList>
            <person name="Quecine M.C."/>
            <person name="Pachon D.M.R."/>
            <person name="Bonatelli M.L."/>
            <person name="Correr F.H."/>
            <person name="Franceschini L.M."/>
            <person name="Leite T.F."/>
            <person name="Margarido G.R.A."/>
            <person name="Almeida C.A."/>
            <person name="Ferrarezi J.A."/>
            <person name="Labate C.A."/>
        </authorList>
    </citation>
    <scope>NUCLEOTIDE SEQUENCE</scope>
    <source>
        <strain evidence="1">MF-1</strain>
    </source>
</reference>
<evidence type="ECO:0000313" key="2">
    <source>
        <dbReference type="Proteomes" id="UP000765509"/>
    </source>
</evidence>